<name>A0A1H1Y9I1_9ACTN</name>
<evidence type="ECO:0000256" key="4">
    <source>
        <dbReference type="ARBA" id="ARBA00022827"/>
    </source>
</evidence>
<evidence type="ECO:0000256" key="2">
    <source>
        <dbReference type="ARBA" id="ARBA00011355"/>
    </source>
</evidence>
<keyword evidence="4 6" id="KW-0274">FAD</keyword>
<feature type="domain" description="Electron transfer flavoprotein alpha/beta-subunit N-terminal" evidence="8">
    <location>
        <begin position="4"/>
        <end position="186"/>
    </location>
</feature>
<dbReference type="Pfam" id="PF00766">
    <property type="entry name" value="ETF_alpha"/>
    <property type="match status" value="1"/>
</dbReference>
<gene>
    <name evidence="9" type="ORF">SAMN04489717_5352</name>
</gene>
<dbReference type="PIRSF" id="PIRSF000089">
    <property type="entry name" value="Electra_flavoP_a"/>
    <property type="match status" value="1"/>
</dbReference>
<dbReference type="PANTHER" id="PTHR43153">
    <property type="entry name" value="ELECTRON TRANSFER FLAVOPROTEIN ALPHA"/>
    <property type="match status" value="1"/>
</dbReference>
<evidence type="ECO:0000256" key="1">
    <source>
        <dbReference type="ARBA" id="ARBA00005817"/>
    </source>
</evidence>
<dbReference type="STRING" id="117157.SAMN04489717_5352"/>
<dbReference type="Pfam" id="PF01012">
    <property type="entry name" value="ETF"/>
    <property type="match status" value="1"/>
</dbReference>
<evidence type="ECO:0000256" key="3">
    <source>
        <dbReference type="ARBA" id="ARBA00022630"/>
    </source>
</evidence>
<reference evidence="9 10" key="1">
    <citation type="submission" date="2016-10" db="EMBL/GenBank/DDBJ databases">
        <authorList>
            <person name="de Groot N.N."/>
        </authorList>
    </citation>
    <scope>NUCLEOTIDE SEQUENCE [LARGE SCALE GENOMIC DNA]</scope>
    <source>
        <strain evidence="9 10">DSM 22024</strain>
    </source>
</reference>
<comment type="function">
    <text evidence="5">The electron transfer flavoprotein serves as a specific electron acceptor for other dehydrogenases. It transfers the electrons to the main respiratory chain via ETF-ubiquinone oxidoreductase (ETF dehydrogenase).</text>
</comment>
<evidence type="ECO:0000313" key="9">
    <source>
        <dbReference type="EMBL" id="SDT17676.1"/>
    </source>
</evidence>
<dbReference type="Gene3D" id="3.40.50.620">
    <property type="entry name" value="HUPs"/>
    <property type="match status" value="1"/>
</dbReference>
<dbReference type="RefSeq" id="WP_092656264.1">
    <property type="nucleotide sequence ID" value="NZ_LT629732.1"/>
</dbReference>
<feature type="region of interest" description="Disordered" evidence="7">
    <location>
        <begin position="149"/>
        <end position="173"/>
    </location>
</feature>
<dbReference type="FunFam" id="3.40.50.1220:FF:000001">
    <property type="entry name" value="Electron transfer flavoprotein, alpha subunit"/>
    <property type="match status" value="1"/>
</dbReference>
<dbReference type="InterPro" id="IPR014730">
    <property type="entry name" value="ETF_a/b_N"/>
</dbReference>
<organism evidence="9 10">
    <name type="scientific">Actinopolymorpha singaporensis</name>
    <dbReference type="NCBI Taxonomy" id="117157"/>
    <lineage>
        <taxon>Bacteria</taxon>
        <taxon>Bacillati</taxon>
        <taxon>Actinomycetota</taxon>
        <taxon>Actinomycetes</taxon>
        <taxon>Propionibacteriales</taxon>
        <taxon>Actinopolymorphaceae</taxon>
        <taxon>Actinopolymorpha</taxon>
    </lineage>
</organism>
<feature type="binding site" evidence="6">
    <location>
        <begin position="264"/>
        <end position="271"/>
    </location>
    <ligand>
        <name>FAD</name>
        <dbReference type="ChEBI" id="CHEBI:57692"/>
    </ligand>
</feature>
<dbReference type="AlphaFoldDB" id="A0A1H1Y9I1"/>
<evidence type="ECO:0000259" key="8">
    <source>
        <dbReference type="SMART" id="SM00893"/>
    </source>
</evidence>
<dbReference type="GO" id="GO:0033539">
    <property type="term" value="P:fatty acid beta-oxidation using acyl-CoA dehydrogenase"/>
    <property type="evidence" value="ECO:0007669"/>
    <property type="project" value="TreeGrafter"/>
</dbReference>
<dbReference type="Proteomes" id="UP000198983">
    <property type="component" value="Chromosome I"/>
</dbReference>
<feature type="binding site" evidence="6">
    <location>
        <begin position="247"/>
        <end position="251"/>
    </location>
    <ligand>
        <name>FAD</name>
        <dbReference type="ChEBI" id="CHEBI:57692"/>
    </ligand>
</feature>
<keyword evidence="3" id="KW-0285">Flavoprotein</keyword>
<keyword evidence="10" id="KW-1185">Reference proteome</keyword>
<dbReference type="GO" id="GO:0050660">
    <property type="term" value="F:flavin adenine dinucleotide binding"/>
    <property type="evidence" value="ECO:0007669"/>
    <property type="project" value="InterPro"/>
</dbReference>
<dbReference type="InterPro" id="IPR014729">
    <property type="entry name" value="Rossmann-like_a/b/a_fold"/>
</dbReference>
<evidence type="ECO:0000256" key="5">
    <source>
        <dbReference type="ARBA" id="ARBA00025649"/>
    </source>
</evidence>
<proteinExistence type="inferred from homology"/>
<comment type="similarity">
    <text evidence="1">Belongs to the ETF alpha-subunit/FixB family.</text>
</comment>
<feature type="binding site" evidence="6">
    <location>
        <position position="208"/>
    </location>
    <ligand>
        <name>FAD</name>
        <dbReference type="ChEBI" id="CHEBI:57692"/>
    </ligand>
</feature>
<comment type="cofactor">
    <cofactor evidence="6">
        <name>FAD</name>
        <dbReference type="ChEBI" id="CHEBI:57692"/>
    </cofactor>
    <text evidence="6">Binds 1 FAD per dimer.</text>
</comment>
<sequence>MSEILVLVDHVDGVVRKTTTELLTIARRLGEPSAVFVGAGYEQARDALATYGAQKVYLLEQPELTEHLVAPKAEALAQLADRSTPAAIMLTSGAESKEIAGRLAIKLGSGVLTDVVDVEPGDGTVVATQAVFAGNYTVRSRVTHGTPILTVKPNSATPEPAPAQPVEEKADVTVSDRARAARVVERSPRTQTGRPELTEAAIVVSGGRGVGSADNFAVVEGLADALGGAVGASRAAVDAGWYPHAYQVGQTGKTVSPQLYLAAGISGAIQHRAGMQTSRTIAVVNKDPEAPIFEMADFGVVGDLHAVLPQATEEINRRKG</sequence>
<dbReference type="GO" id="GO:0009055">
    <property type="term" value="F:electron transfer activity"/>
    <property type="evidence" value="ECO:0007669"/>
    <property type="project" value="InterPro"/>
</dbReference>
<accession>A0A1H1Y9I1</accession>
<dbReference type="SUPFAM" id="SSF52467">
    <property type="entry name" value="DHS-like NAD/FAD-binding domain"/>
    <property type="match status" value="1"/>
</dbReference>
<feature type="binding site" evidence="6">
    <location>
        <position position="285"/>
    </location>
    <ligand>
        <name>FAD</name>
        <dbReference type="ChEBI" id="CHEBI:57692"/>
    </ligand>
</feature>
<dbReference type="SUPFAM" id="SSF52402">
    <property type="entry name" value="Adenine nucleotide alpha hydrolases-like"/>
    <property type="match status" value="1"/>
</dbReference>
<evidence type="ECO:0000256" key="6">
    <source>
        <dbReference type="PIRSR" id="PIRSR000089-1"/>
    </source>
</evidence>
<evidence type="ECO:0000256" key="7">
    <source>
        <dbReference type="SAM" id="MobiDB-lite"/>
    </source>
</evidence>
<dbReference type="EMBL" id="LT629732">
    <property type="protein sequence ID" value="SDT17676.1"/>
    <property type="molecule type" value="Genomic_DNA"/>
</dbReference>
<protein>
    <submittedName>
        <fullName evidence="9">Electron transfer flavoprotein alpha subunit apoprotein</fullName>
    </submittedName>
</protein>
<comment type="subunit">
    <text evidence="2">Heterodimer of an alpha and a beta subunit.</text>
</comment>
<dbReference type="InterPro" id="IPR001308">
    <property type="entry name" value="ETF_a/FixB"/>
</dbReference>
<dbReference type="PANTHER" id="PTHR43153:SF1">
    <property type="entry name" value="ELECTRON TRANSFER FLAVOPROTEIN SUBUNIT ALPHA, MITOCHONDRIAL"/>
    <property type="match status" value="1"/>
</dbReference>
<dbReference type="SMART" id="SM00893">
    <property type="entry name" value="ETF"/>
    <property type="match status" value="1"/>
</dbReference>
<dbReference type="InterPro" id="IPR029035">
    <property type="entry name" value="DHS-like_NAD/FAD-binding_dom"/>
</dbReference>
<dbReference type="InterPro" id="IPR014731">
    <property type="entry name" value="ETF_asu_C"/>
</dbReference>
<feature type="binding site" evidence="6">
    <location>
        <begin position="233"/>
        <end position="234"/>
    </location>
    <ligand>
        <name>FAD</name>
        <dbReference type="ChEBI" id="CHEBI:57692"/>
    </ligand>
</feature>
<evidence type="ECO:0000313" key="10">
    <source>
        <dbReference type="Proteomes" id="UP000198983"/>
    </source>
</evidence>
<dbReference type="OrthoDB" id="9770286at2"/>
<dbReference type="Gene3D" id="3.40.50.1220">
    <property type="entry name" value="TPP-binding domain"/>
    <property type="match status" value="1"/>
</dbReference>